<feature type="compositionally biased region" description="Low complexity" evidence="1">
    <location>
        <begin position="10"/>
        <end position="25"/>
    </location>
</feature>
<sequence length="260" mass="27307">HSTEGIKLMNENSFDLSLDSDNSMSVPSPTAALKSCSQNRSISPQGLSPTSVTNTQSEAQAKPEAGGNLVIPGGILGENILKPPAAPLAPKPSLTRVSSTQVINQTPQSAGTPGTKPGIKRAGSPHPEETPKRLKADEETSENSLSADICAVLADTKMSTEIEVGEVVSSTNDGEGDIETKDNVKRLSSTDLSDVPTLPPNPIPVVKNSIKLRLTQPCLEAALSYSVNLRPKQSETCMSYGNMALVLPTSLPSYCLQQSS</sequence>
<feature type="compositionally biased region" description="Polar residues" evidence="1">
    <location>
        <begin position="95"/>
        <end position="112"/>
    </location>
</feature>
<evidence type="ECO:0000313" key="2">
    <source>
        <dbReference type="EMBL" id="MBN3272975.1"/>
    </source>
</evidence>
<gene>
    <name evidence="2" type="primary">Papola</name>
    <name evidence="2" type="ORF">GTO93_0005342</name>
</gene>
<evidence type="ECO:0000313" key="3">
    <source>
        <dbReference type="Proteomes" id="UP001166093"/>
    </source>
</evidence>
<accession>A0ABS2XFE3</accession>
<name>A0ABS2XFE3_POLSP</name>
<evidence type="ECO:0000256" key="1">
    <source>
        <dbReference type="SAM" id="MobiDB-lite"/>
    </source>
</evidence>
<protein>
    <submittedName>
        <fullName evidence="2">PAPOA polymerase</fullName>
    </submittedName>
</protein>
<feature type="compositionally biased region" description="Basic and acidic residues" evidence="1">
    <location>
        <begin position="126"/>
        <end position="138"/>
    </location>
</feature>
<dbReference type="EMBL" id="JAAWVQ010026237">
    <property type="protein sequence ID" value="MBN3272975.1"/>
    <property type="molecule type" value="Genomic_DNA"/>
</dbReference>
<reference evidence="2" key="1">
    <citation type="journal article" date="2021" name="Cell">
        <title>Tracing the genetic footprints of vertebrate landing in non-teleost ray-finned fishes.</title>
        <authorList>
            <person name="Bi X."/>
            <person name="Wang K."/>
            <person name="Yang L."/>
            <person name="Pan H."/>
            <person name="Jiang H."/>
            <person name="Wei Q."/>
            <person name="Fang M."/>
            <person name="Yu H."/>
            <person name="Zhu C."/>
            <person name="Cai Y."/>
            <person name="He Y."/>
            <person name="Gan X."/>
            <person name="Zeng H."/>
            <person name="Yu D."/>
            <person name="Zhu Y."/>
            <person name="Jiang H."/>
            <person name="Qiu Q."/>
            <person name="Yang H."/>
            <person name="Zhang Y.E."/>
            <person name="Wang W."/>
            <person name="Zhu M."/>
            <person name="He S."/>
            <person name="Zhang G."/>
        </authorList>
    </citation>
    <scope>NUCLEOTIDE SEQUENCE</scope>
    <source>
        <strain evidence="2">Pddl_001</strain>
    </source>
</reference>
<proteinExistence type="predicted"/>
<feature type="region of interest" description="Disordered" evidence="1">
    <location>
        <begin position="1"/>
        <end position="142"/>
    </location>
</feature>
<keyword evidence="3" id="KW-1185">Reference proteome</keyword>
<feature type="non-terminal residue" evidence="2">
    <location>
        <position position="1"/>
    </location>
</feature>
<feature type="compositionally biased region" description="Polar residues" evidence="1">
    <location>
        <begin position="35"/>
        <end position="59"/>
    </location>
</feature>
<feature type="non-terminal residue" evidence="2">
    <location>
        <position position="260"/>
    </location>
</feature>
<dbReference type="Proteomes" id="UP001166093">
    <property type="component" value="Unassembled WGS sequence"/>
</dbReference>
<organism evidence="2 3">
    <name type="scientific">Polyodon spathula</name>
    <name type="common">North American paddlefish</name>
    <name type="synonym">Squalus spathula</name>
    <dbReference type="NCBI Taxonomy" id="7913"/>
    <lineage>
        <taxon>Eukaryota</taxon>
        <taxon>Metazoa</taxon>
        <taxon>Chordata</taxon>
        <taxon>Craniata</taxon>
        <taxon>Vertebrata</taxon>
        <taxon>Euteleostomi</taxon>
        <taxon>Actinopterygii</taxon>
        <taxon>Chondrostei</taxon>
        <taxon>Acipenseriformes</taxon>
        <taxon>Polyodontidae</taxon>
        <taxon>Polyodon</taxon>
    </lineage>
</organism>
<comment type="caution">
    <text evidence="2">The sequence shown here is derived from an EMBL/GenBank/DDBJ whole genome shotgun (WGS) entry which is preliminary data.</text>
</comment>